<evidence type="ECO:0000313" key="2">
    <source>
        <dbReference type="Proteomes" id="UP000197138"/>
    </source>
</evidence>
<protein>
    <submittedName>
        <fullName evidence="1">Uncharacterized protein</fullName>
    </submittedName>
</protein>
<dbReference type="EMBL" id="MTKT01003711">
    <property type="protein sequence ID" value="OWM74628.1"/>
    <property type="molecule type" value="Genomic_DNA"/>
</dbReference>
<reference evidence="2" key="1">
    <citation type="journal article" date="2017" name="Plant J.">
        <title>The pomegranate (Punica granatum L.) genome and the genomics of punicalagin biosynthesis.</title>
        <authorList>
            <person name="Qin G."/>
            <person name="Xu C."/>
            <person name="Ming R."/>
            <person name="Tang H."/>
            <person name="Guyot R."/>
            <person name="Kramer E.M."/>
            <person name="Hu Y."/>
            <person name="Yi X."/>
            <person name="Qi Y."/>
            <person name="Xu X."/>
            <person name="Gao Z."/>
            <person name="Pan H."/>
            <person name="Jian J."/>
            <person name="Tian Y."/>
            <person name="Yue Z."/>
            <person name="Xu Y."/>
        </authorList>
    </citation>
    <scope>NUCLEOTIDE SEQUENCE [LARGE SCALE GENOMIC DNA]</scope>
    <source>
        <strain evidence="2">cv. Dabenzi</strain>
    </source>
</reference>
<dbReference type="AlphaFoldDB" id="A0A218WQ82"/>
<dbReference type="Proteomes" id="UP000197138">
    <property type="component" value="Unassembled WGS sequence"/>
</dbReference>
<organism evidence="1 2">
    <name type="scientific">Punica granatum</name>
    <name type="common">Pomegranate</name>
    <dbReference type="NCBI Taxonomy" id="22663"/>
    <lineage>
        <taxon>Eukaryota</taxon>
        <taxon>Viridiplantae</taxon>
        <taxon>Streptophyta</taxon>
        <taxon>Embryophyta</taxon>
        <taxon>Tracheophyta</taxon>
        <taxon>Spermatophyta</taxon>
        <taxon>Magnoliopsida</taxon>
        <taxon>eudicotyledons</taxon>
        <taxon>Gunneridae</taxon>
        <taxon>Pentapetalae</taxon>
        <taxon>rosids</taxon>
        <taxon>malvids</taxon>
        <taxon>Myrtales</taxon>
        <taxon>Lythraceae</taxon>
        <taxon>Punica</taxon>
    </lineage>
</organism>
<sequence length="68" mass="7286">MAHDERATTTYHCRRATSTSWDSLGPSPITDFNKHVTTAEVCITTTWTLAAATDVRAVVGDSSTTACP</sequence>
<gene>
    <name evidence="1" type="ORF">CDL15_Pgr005208</name>
</gene>
<name>A0A218WQ82_PUNGR</name>
<evidence type="ECO:0000313" key="1">
    <source>
        <dbReference type="EMBL" id="OWM74628.1"/>
    </source>
</evidence>
<accession>A0A218WQ82</accession>
<comment type="caution">
    <text evidence="1">The sequence shown here is derived from an EMBL/GenBank/DDBJ whole genome shotgun (WGS) entry which is preliminary data.</text>
</comment>
<proteinExistence type="predicted"/>